<sequence length="247" mass="27507">MPHQCRGMGSKGKNVGPEIVHNIGGVDNWARGEINEPIEMKVQHLQLCSKPHIENENRVVKIHVNTQEAHEAHEKSLMNIPVSYNANNMDDLQQVCGAGKSQEHVLKSKMSQQEEVGGCGLTLILGNPMSHGPVDSPIGHQNVEIRGCEPIYHPHLNQEVNEIATMTRDVDTVMAKTVGKRGPHRGMSLLDEGDTGEEEGIFRATRSGKLKEKKAAYGISLEQRQELIPPFSREEIKQTETRRMFLS</sequence>
<evidence type="ECO:0000313" key="3">
    <source>
        <dbReference type="Proteomes" id="UP001386955"/>
    </source>
</evidence>
<reference evidence="2 3" key="1">
    <citation type="submission" date="2024-01" db="EMBL/GenBank/DDBJ databases">
        <title>The genomes of 5 underutilized Papilionoideae crops provide insights into root nodulation and disease resistanc.</title>
        <authorList>
            <person name="Jiang F."/>
        </authorList>
    </citation>
    <scope>NUCLEOTIDE SEQUENCE [LARGE SCALE GENOMIC DNA]</scope>
    <source>
        <strain evidence="2">DUOXIRENSHENG_FW03</strain>
        <tissue evidence="2">Leaves</tissue>
    </source>
</reference>
<keyword evidence="3" id="KW-1185">Reference proteome</keyword>
<protein>
    <submittedName>
        <fullName evidence="2">Uncharacterized protein</fullName>
    </submittedName>
</protein>
<name>A0AAN9SU45_PSOTE</name>
<gene>
    <name evidence="2" type="ORF">VNO78_11635</name>
</gene>
<evidence type="ECO:0000313" key="2">
    <source>
        <dbReference type="EMBL" id="KAK7400429.1"/>
    </source>
</evidence>
<accession>A0AAN9SU45</accession>
<evidence type="ECO:0000256" key="1">
    <source>
        <dbReference type="SAM" id="MobiDB-lite"/>
    </source>
</evidence>
<comment type="caution">
    <text evidence="2">The sequence shown here is derived from an EMBL/GenBank/DDBJ whole genome shotgun (WGS) entry which is preliminary data.</text>
</comment>
<proteinExistence type="predicted"/>
<dbReference type="Proteomes" id="UP001386955">
    <property type="component" value="Unassembled WGS sequence"/>
</dbReference>
<dbReference type="AlphaFoldDB" id="A0AAN9SU45"/>
<dbReference type="EMBL" id="JAYMYS010000003">
    <property type="protein sequence ID" value="KAK7400429.1"/>
    <property type="molecule type" value="Genomic_DNA"/>
</dbReference>
<organism evidence="2 3">
    <name type="scientific">Psophocarpus tetragonolobus</name>
    <name type="common">Winged bean</name>
    <name type="synonym">Dolichos tetragonolobus</name>
    <dbReference type="NCBI Taxonomy" id="3891"/>
    <lineage>
        <taxon>Eukaryota</taxon>
        <taxon>Viridiplantae</taxon>
        <taxon>Streptophyta</taxon>
        <taxon>Embryophyta</taxon>
        <taxon>Tracheophyta</taxon>
        <taxon>Spermatophyta</taxon>
        <taxon>Magnoliopsida</taxon>
        <taxon>eudicotyledons</taxon>
        <taxon>Gunneridae</taxon>
        <taxon>Pentapetalae</taxon>
        <taxon>rosids</taxon>
        <taxon>fabids</taxon>
        <taxon>Fabales</taxon>
        <taxon>Fabaceae</taxon>
        <taxon>Papilionoideae</taxon>
        <taxon>50 kb inversion clade</taxon>
        <taxon>NPAAA clade</taxon>
        <taxon>indigoferoid/millettioid clade</taxon>
        <taxon>Phaseoleae</taxon>
        <taxon>Psophocarpus</taxon>
    </lineage>
</organism>
<feature type="region of interest" description="Disordered" evidence="1">
    <location>
        <begin position="179"/>
        <end position="199"/>
    </location>
</feature>